<feature type="domain" description="PDZ" evidence="12">
    <location>
        <begin position="124"/>
        <end position="177"/>
    </location>
</feature>
<accession>A0A1F8EEU4</accession>
<dbReference type="SUPFAM" id="SSF50156">
    <property type="entry name" value="PDZ domain-like"/>
    <property type="match status" value="1"/>
</dbReference>
<evidence type="ECO:0000256" key="5">
    <source>
        <dbReference type="ARBA" id="ARBA00022692"/>
    </source>
</evidence>
<evidence type="ECO:0000256" key="2">
    <source>
        <dbReference type="ARBA" id="ARBA00004141"/>
    </source>
</evidence>
<sequence>MGVLVFFIALGLLVAFHELGHFLFAKLFGVKVEVFSIGFGPKVTSKKIGETEYCISLIPLGGYVKLAGELGQNKDELKNPSLFTSKPRWQQLIVYLAGPVFSVILGFLLLFTSYTSFGIPISRVASVQQNSPAEKAGIKPGDRILAVNDTNTQSPEEVIMAIGSSSDNIIIDIKVKRGATEELNMSIEPKIVDGVPKIGVSISRESIKNPAKALAMSLNTSKADAGIVISGLGQLLSGKVSPKEGLMGPIGMANLSNRVSSSRNWPFLFELWALISINLGIFNLLPISVLDGGNIAILTLEIILRRPLNQTIKIRFLKFGAALIVFLMVYIIYLDISRLLN</sequence>
<dbReference type="InterPro" id="IPR008915">
    <property type="entry name" value="Peptidase_M50"/>
</dbReference>
<evidence type="ECO:0000256" key="9">
    <source>
        <dbReference type="ARBA" id="ARBA00023049"/>
    </source>
</evidence>
<dbReference type="Pfam" id="PF17820">
    <property type="entry name" value="PDZ_6"/>
    <property type="match status" value="1"/>
</dbReference>
<comment type="cofactor">
    <cofactor evidence="1">
        <name>Zn(2+)</name>
        <dbReference type="ChEBI" id="CHEBI:29105"/>
    </cofactor>
</comment>
<evidence type="ECO:0000256" key="8">
    <source>
        <dbReference type="ARBA" id="ARBA00022989"/>
    </source>
</evidence>
<keyword evidence="9" id="KW-0482">Metalloprotease</keyword>
<dbReference type="InterPro" id="IPR041489">
    <property type="entry name" value="PDZ_6"/>
</dbReference>
<dbReference type="Pfam" id="PF02163">
    <property type="entry name" value="Peptidase_M50"/>
    <property type="match status" value="1"/>
</dbReference>
<comment type="subcellular location">
    <subcellularLocation>
        <location evidence="2">Membrane</location>
        <topology evidence="2">Multi-pass membrane protein</topology>
    </subcellularLocation>
</comment>
<dbReference type="EMBL" id="MGJD01000046">
    <property type="protein sequence ID" value="OGM99386.1"/>
    <property type="molecule type" value="Genomic_DNA"/>
</dbReference>
<keyword evidence="8 11" id="KW-1133">Transmembrane helix</keyword>
<name>A0A1F8EEU4_9BACT</name>
<dbReference type="CDD" id="cd06163">
    <property type="entry name" value="S2P-M50_PDZ_RseP-like"/>
    <property type="match status" value="1"/>
</dbReference>
<evidence type="ECO:0000256" key="10">
    <source>
        <dbReference type="ARBA" id="ARBA00023136"/>
    </source>
</evidence>
<dbReference type="PROSITE" id="PS50106">
    <property type="entry name" value="PDZ"/>
    <property type="match status" value="1"/>
</dbReference>
<evidence type="ECO:0000259" key="12">
    <source>
        <dbReference type="PROSITE" id="PS50106"/>
    </source>
</evidence>
<evidence type="ECO:0000256" key="11">
    <source>
        <dbReference type="SAM" id="Phobius"/>
    </source>
</evidence>
<gene>
    <name evidence="13" type="ORF">A2650_05135</name>
</gene>
<dbReference type="GO" id="GO:0016020">
    <property type="term" value="C:membrane"/>
    <property type="evidence" value="ECO:0007669"/>
    <property type="project" value="UniProtKB-SubCell"/>
</dbReference>
<keyword evidence="5 11" id="KW-0812">Transmembrane</keyword>
<dbReference type="InterPro" id="IPR001478">
    <property type="entry name" value="PDZ"/>
</dbReference>
<comment type="similarity">
    <text evidence="3">Belongs to the peptidase M50B family.</text>
</comment>
<dbReference type="GO" id="GO:0004222">
    <property type="term" value="F:metalloendopeptidase activity"/>
    <property type="evidence" value="ECO:0007669"/>
    <property type="project" value="InterPro"/>
</dbReference>
<feature type="transmembrane region" description="Helical" evidence="11">
    <location>
        <begin position="92"/>
        <end position="114"/>
    </location>
</feature>
<organism evidence="13 14">
    <name type="scientific">Candidatus Yanofskybacteria bacterium RIFCSPHIGHO2_01_FULL_41_53</name>
    <dbReference type="NCBI Taxonomy" id="1802663"/>
    <lineage>
        <taxon>Bacteria</taxon>
        <taxon>Candidatus Yanofskyibacteriota</taxon>
    </lineage>
</organism>
<keyword evidence="7" id="KW-0862">Zinc</keyword>
<evidence type="ECO:0000256" key="1">
    <source>
        <dbReference type="ARBA" id="ARBA00001947"/>
    </source>
</evidence>
<dbReference type="Gene3D" id="2.30.42.10">
    <property type="match status" value="1"/>
</dbReference>
<evidence type="ECO:0000256" key="6">
    <source>
        <dbReference type="ARBA" id="ARBA00022801"/>
    </source>
</evidence>
<dbReference type="InterPro" id="IPR004387">
    <property type="entry name" value="Pept_M50_Zn"/>
</dbReference>
<dbReference type="PANTHER" id="PTHR42837:SF2">
    <property type="entry name" value="MEMBRANE METALLOPROTEASE ARASP2, CHLOROPLASTIC-RELATED"/>
    <property type="match status" value="1"/>
</dbReference>
<dbReference type="AlphaFoldDB" id="A0A1F8EEU4"/>
<evidence type="ECO:0000256" key="4">
    <source>
        <dbReference type="ARBA" id="ARBA00022670"/>
    </source>
</evidence>
<evidence type="ECO:0000256" key="3">
    <source>
        <dbReference type="ARBA" id="ARBA00007931"/>
    </source>
</evidence>
<keyword evidence="4" id="KW-0645">Protease</keyword>
<dbReference type="GO" id="GO:0006508">
    <property type="term" value="P:proteolysis"/>
    <property type="evidence" value="ECO:0007669"/>
    <property type="project" value="UniProtKB-KW"/>
</dbReference>
<dbReference type="SMART" id="SM00228">
    <property type="entry name" value="PDZ"/>
    <property type="match status" value="1"/>
</dbReference>
<comment type="caution">
    <text evidence="13">The sequence shown here is derived from an EMBL/GenBank/DDBJ whole genome shotgun (WGS) entry which is preliminary data.</text>
</comment>
<dbReference type="PANTHER" id="PTHR42837">
    <property type="entry name" value="REGULATOR OF SIGMA-E PROTEASE RSEP"/>
    <property type="match status" value="1"/>
</dbReference>
<evidence type="ECO:0000256" key="7">
    <source>
        <dbReference type="ARBA" id="ARBA00022833"/>
    </source>
</evidence>
<feature type="transmembrane region" description="Helical" evidence="11">
    <location>
        <begin position="316"/>
        <end position="334"/>
    </location>
</feature>
<proteinExistence type="inferred from homology"/>
<evidence type="ECO:0000313" key="14">
    <source>
        <dbReference type="Proteomes" id="UP000177117"/>
    </source>
</evidence>
<protein>
    <recommendedName>
        <fullName evidence="12">PDZ domain-containing protein</fullName>
    </recommendedName>
</protein>
<dbReference type="Proteomes" id="UP000177117">
    <property type="component" value="Unassembled WGS sequence"/>
</dbReference>
<keyword evidence="6" id="KW-0378">Hydrolase</keyword>
<dbReference type="InterPro" id="IPR036034">
    <property type="entry name" value="PDZ_sf"/>
</dbReference>
<evidence type="ECO:0000313" key="13">
    <source>
        <dbReference type="EMBL" id="OGM99386.1"/>
    </source>
</evidence>
<keyword evidence="10 11" id="KW-0472">Membrane</keyword>
<reference evidence="13 14" key="1">
    <citation type="journal article" date="2016" name="Nat. Commun.">
        <title>Thousands of microbial genomes shed light on interconnected biogeochemical processes in an aquifer system.</title>
        <authorList>
            <person name="Anantharaman K."/>
            <person name="Brown C.T."/>
            <person name="Hug L.A."/>
            <person name="Sharon I."/>
            <person name="Castelle C.J."/>
            <person name="Probst A.J."/>
            <person name="Thomas B.C."/>
            <person name="Singh A."/>
            <person name="Wilkins M.J."/>
            <person name="Karaoz U."/>
            <person name="Brodie E.L."/>
            <person name="Williams K.H."/>
            <person name="Hubbard S.S."/>
            <person name="Banfield J.F."/>
        </authorList>
    </citation>
    <scope>NUCLEOTIDE SEQUENCE [LARGE SCALE GENOMIC DNA]</scope>
</reference>